<evidence type="ECO:0000259" key="1">
    <source>
        <dbReference type="Pfam" id="PF01636"/>
    </source>
</evidence>
<dbReference type="eggNOG" id="COG3178">
    <property type="taxonomic scope" value="Bacteria"/>
</dbReference>
<dbReference type="HOGENOM" id="CLU_021467_1_0_7"/>
<keyword evidence="3" id="KW-1185">Reference proteome</keyword>
<dbReference type="Pfam" id="PF01636">
    <property type="entry name" value="APH"/>
    <property type="match status" value="1"/>
</dbReference>
<dbReference type="Gene3D" id="3.30.200.20">
    <property type="entry name" value="Phosphorylase Kinase, domain 1"/>
    <property type="match status" value="1"/>
</dbReference>
<feature type="domain" description="Aminoglycoside phosphotransferase" evidence="1">
    <location>
        <begin position="33"/>
        <end position="258"/>
    </location>
</feature>
<evidence type="ECO:0000313" key="2">
    <source>
        <dbReference type="EMBL" id="CAE77824.1"/>
    </source>
</evidence>
<accession>Q6MRD4</accession>
<dbReference type="Proteomes" id="UP000008080">
    <property type="component" value="Chromosome"/>
</dbReference>
<name>Q6MRD4_BDEBA</name>
<gene>
    <name evidence="2" type="ordered locus">Bd0154</name>
</gene>
<dbReference type="InterPro" id="IPR011009">
    <property type="entry name" value="Kinase-like_dom_sf"/>
</dbReference>
<organism evidence="2 3">
    <name type="scientific">Bdellovibrio bacteriovorus (strain ATCC 15356 / DSM 50701 / NCIMB 9529 / HD100)</name>
    <dbReference type="NCBI Taxonomy" id="264462"/>
    <lineage>
        <taxon>Bacteria</taxon>
        <taxon>Pseudomonadati</taxon>
        <taxon>Bdellovibrionota</taxon>
        <taxon>Bdellovibrionia</taxon>
        <taxon>Bdellovibrionales</taxon>
        <taxon>Pseudobdellovibrionaceae</taxon>
        <taxon>Bdellovibrio</taxon>
    </lineage>
</organism>
<reference evidence="2 3" key="1">
    <citation type="journal article" date="2004" name="Science">
        <title>A predator unmasked: life cycle of Bdellovibrio bacteriovorus from a genomic perspective.</title>
        <authorList>
            <person name="Rendulic S."/>
            <person name="Jagtap P."/>
            <person name="Rosinus A."/>
            <person name="Eppinger M."/>
            <person name="Baar C."/>
            <person name="Lanz C."/>
            <person name="Keller H."/>
            <person name="Lambert C."/>
            <person name="Evans K.J."/>
            <person name="Goesmann A."/>
            <person name="Meyer F."/>
            <person name="Sockett R.E."/>
            <person name="Schuster S.C."/>
        </authorList>
    </citation>
    <scope>NUCLEOTIDE SEQUENCE [LARGE SCALE GENOMIC DNA]</scope>
    <source>
        <strain evidence="3">ATCC 15356 / DSM 50701 / NCIMB 9529 / HD100</strain>
    </source>
</reference>
<dbReference type="Gene3D" id="3.90.1200.10">
    <property type="match status" value="1"/>
</dbReference>
<dbReference type="InterPro" id="IPR002575">
    <property type="entry name" value="Aminoglycoside_PTrfase"/>
</dbReference>
<protein>
    <recommendedName>
        <fullName evidence="1">Aminoglycoside phosphotransferase domain-containing protein</fullName>
    </recommendedName>
</protein>
<proteinExistence type="predicted"/>
<sequence>MSVRIFLMVTHDEFLVPFLTKALSSDNYKVFSLAGDASNRRYYRVVQDNQSWVLMRWEPYDPNNYPFLSVLNHFAKNGVHVPTVVAQSPQEGLMLLEDLGDLTLERKFWESQSQEASLEFYQMAVDEIVKIHHPATLDKSDCTAFKIEFNTEKFLWEMNYGKDNLLSGVLKFPFGESLNKEITDIFVDISSRLDKEPKRIAHRDYHSRNLMIKLDQMSVIDFQDARLGPIQYDLVSLMRDSYVDMNDSMARTLIDYYLERSKAYLPKDFSREQFDRIYELQSIQRCFKACGSFASFYHLRQDRRYLKYLSGTLRRVMKAINEFPEYKVFADVLIDSGALERKYESL</sequence>
<evidence type="ECO:0000313" key="3">
    <source>
        <dbReference type="Proteomes" id="UP000008080"/>
    </source>
</evidence>
<dbReference type="EMBL" id="BX842646">
    <property type="protein sequence ID" value="CAE77824.1"/>
    <property type="molecule type" value="Genomic_DNA"/>
</dbReference>
<dbReference type="SUPFAM" id="SSF56112">
    <property type="entry name" value="Protein kinase-like (PK-like)"/>
    <property type="match status" value="1"/>
</dbReference>
<dbReference type="KEGG" id="bba:Bd0154"/>
<dbReference type="STRING" id="264462.Bd0154"/>
<dbReference type="AlphaFoldDB" id="Q6MRD4"/>